<dbReference type="EMBL" id="KJ410765">
    <property type="protein sequence ID" value="AKG47430.1"/>
    <property type="molecule type" value="Genomic_DNA"/>
</dbReference>
<sequence length="524" mass="58877">MHESSRTMANPGRPATGGNGSARPPTLNDLPIPRKRGRPRSSGDYLCSRCNQLVAKIRVRWPDGPVCGACFTEATHTRGRCPRCLETRMLPGRSPDHQPICRDCAGITTKLTCTRCNREIERFRGGLCIRCALKDDLTAVLKPGDNLSLHRLIDLLAEAGRPESIYTYMRPGTQARELLNAIGDRTLPLTHEAFDALPQSTAAEHLRYLLMHHRIMPGRGNERLVRFEQWLATKISGLPDDGTAKIIERFAAWHHLKRVRDRATDPTVNLETVTHAAKQEITEAAKLLIWLRGTHAIGADELRQAHIDEYLSSGPSTRKHVRNFVRWLNQQNRRPYGQLDAPFRPAHSVPMITQNERIELVRNCLDYNHVTTSTRLAGLILLLWAHPINKIAMLTHDDIDSSPEGIFLKLGTIPAAIPEAITEMFWHQRQGSENRNTTNTNTKWLFPGTRAGQHIHPATLSGRIKVLGIDSQRARNATLRDLTQEVDARTLMDLLGYSPAIIAQHAARSASRMADYVCLKQQHT</sequence>
<organism evidence="2">
    <name type="scientific">Arthrobacter sp. 68b</name>
    <dbReference type="NCBI Taxonomy" id="311808"/>
    <lineage>
        <taxon>Bacteria</taxon>
        <taxon>Bacillati</taxon>
        <taxon>Actinomycetota</taxon>
        <taxon>Actinomycetes</taxon>
        <taxon>Micrococcales</taxon>
        <taxon>Micrococcaceae</taxon>
        <taxon>Arthrobacter</taxon>
    </lineage>
</organism>
<accession>A0A0F7G1K1</accession>
<feature type="region of interest" description="Disordered" evidence="1">
    <location>
        <begin position="1"/>
        <end position="43"/>
    </location>
</feature>
<name>A0A0F7G1K1_9MICC</name>
<reference evidence="2" key="1">
    <citation type="journal article" date="2011" name="Biologija">
        <title>Analysis of phthalate degradation operon from Arthrobacter sp. 68b.</title>
        <authorList>
            <person name="Stanislauskiene R."/>
            <person name="Rudenkov M."/>
            <person name="Karvelis L."/>
            <person name="Gasparaviciute R."/>
            <person name="Meskiene R."/>
            <person name="Casaite V."/>
            <person name="Meskys R."/>
        </authorList>
    </citation>
    <scope>NUCLEOTIDE SEQUENCE</scope>
    <source>
        <strain evidence="2">68b</strain>
        <plasmid evidence="2">p2MP</plasmid>
    </source>
</reference>
<keyword evidence="2" id="KW-0614">Plasmid</keyword>
<evidence type="ECO:0000256" key="1">
    <source>
        <dbReference type="SAM" id="MobiDB-lite"/>
    </source>
</evidence>
<proteinExistence type="predicted"/>
<reference evidence="2" key="2">
    <citation type="submission" date="2014-02" db="EMBL/GenBank/DDBJ databases">
        <title>Plasmid-mediated 2-methylpyridine and pyridine degradation in Arthrobacter sp. 68b.</title>
        <authorList>
            <person name="Stanislauskiene R."/>
            <person name="Rutkiene R."/>
            <person name="Gasparaviciute R."/>
            <person name="Meskiene R."/>
            <person name="Bachamatova I."/>
            <person name="Marcinkeviciene L."/>
            <person name="Meskys R."/>
        </authorList>
    </citation>
    <scope>NUCLEOTIDE SEQUENCE</scope>
    <source>
        <strain evidence="2">68b</strain>
        <plasmid evidence="2">p2MP</plasmid>
    </source>
</reference>
<dbReference type="AlphaFoldDB" id="A0A0F7G1K1"/>
<evidence type="ECO:0008006" key="3">
    <source>
        <dbReference type="Google" id="ProtNLM"/>
    </source>
</evidence>
<geneLocation type="plasmid" evidence="2">
    <name>p2MP</name>
</geneLocation>
<protein>
    <recommendedName>
        <fullName evidence="3">Recombinase XerD</fullName>
    </recommendedName>
</protein>
<evidence type="ECO:0000313" key="2">
    <source>
        <dbReference type="EMBL" id="AKG47430.1"/>
    </source>
</evidence>